<name>A0A1A9ZPQ6_GLOPL</name>
<protein>
    <submittedName>
        <fullName evidence="1">Uncharacterized protein</fullName>
    </submittedName>
</protein>
<accession>A0A1A9ZPQ6</accession>
<dbReference type="AlphaFoldDB" id="A0A1A9ZPQ6"/>
<evidence type="ECO:0000313" key="2">
    <source>
        <dbReference type="Proteomes" id="UP000092445"/>
    </source>
</evidence>
<evidence type="ECO:0000313" key="1">
    <source>
        <dbReference type="EnsemblMetazoa" id="GPAI021187-PA"/>
    </source>
</evidence>
<dbReference type="VEuPathDB" id="VectorBase:GPAI021187"/>
<proteinExistence type="predicted"/>
<sequence>MAKRESQDQIEFHDFNYIDYMRPINKLDDMRTSTYVGSKRLNNIASMTKFHHKLNESHPYTYDEFLEKYRGSDYTNNFTRKTHDSSALRNPNLSKEPQVVKPFYEVKFKFPGRPMLPASSVTHSDFLWNALPPIPICDPMPALIPTPVRSSVVTVNRNESGYAKYLDPQATTQRLDYCHRSCRDISKSIAANDIITFWNWKDIESHAKKVSNTSDYQLCDKFRSKDCEKRSELRTLLKRVPNSGMTTEARENYLIQHSYESDYDKTRLRYDHQHADVDETPMKTEYGILGSRDHTFKFL</sequence>
<dbReference type="EnsemblMetazoa" id="GPAI021187-RA">
    <property type="protein sequence ID" value="GPAI021187-PA"/>
    <property type="gene ID" value="GPAI021187"/>
</dbReference>
<organism evidence="1 2">
    <name type="scientific">Glossina pallidipes</name>
    <name type="common">Tsetse fly</name>
    <dbReference type="NCBI Taxonomy" id="7398"/>
    <lineage>
        <taxon>Eukaryota</taxon>
        <taxon>Metazoa</taxon>
        <taxon>Ecdysozoa</taxon>
        <taxon>Arthropoda</taxon>
        <taxon>Hexapoda</taxon>
        <taxon>Insecta</taxon>
        <taxon>Pterygota</taxon>
        <taxon>Neoptera</taxon>
        <taxon>Endopterygota</taxon>
        <taxon>Diptera</taxon>
        <taxon>Brachycera</taxon>
        <taxon>Muscomorpha</taxon>
        <taxon>Hippoboscoidea</taxon>
        <taxon>Glossinidae</taxon>
        <taxon>Glossina</taxon>
    </lineage>
</organism>
<dbReference type="Proteomes" id="UP000092445">
    <property type="component" value="Unassembled WGS sequence"/>
</dbReference>
<keyword evidence="2" id="KW-1185">Reference proteome</keyword>
<reference evidence="2" key="1">
    <citation type="submission" date="2014-03" db="EMBL/GenBank/DDBJ databases">
        <authorList>
            <person name="Aksoy S."/>
            <person name="Warren W."/>
            <person name="Wilson R.K."/>
        </authorList>
    </citation>
    <scope>NUCLEOTIDE SEQUENCE [LARGE SCALE GENOMIC DNA]</scope>
    <source>
        <strain evidence="2">IAEA</strain>
    </source>
</reference>
<reference evidence="1" key="2">
    <citation type="submission" date="2020-05" db="UniProtKB">
        <authorList>
            <consortium name="EnsemblMetazoa"/>
        </authorList>
    </citation>
    <scope>IDENTIFICATION</scope>
    <source>
        <strain evidence="1">IAEA</strain>
    </source>
</reference>